<dbReference type="Pfam" id="PF03466">
    <property type="entry name" value="LysR_substrate"/>
    <property type="match status" value="1"/>
</dbReference>
<proteinExistence type="inferred from homology"/>
<reference evidence="7" key="1">
    <citation type="submission" date="2011-04" db="EMBL/GenBank/DDBJ databases">
        <title>The complete genome of Treponema brennaborense DSM 12168.</title>
        <authorList>
            <person name="Lucas S."/>
            <person name="Han J."/>
            <person name="Lapidus A."/>
            <person name="Bruce D."/>
            <person name="Goodwin L."/>
            <person name="Pitluck S."/>
            <person name="Peters L."/>
            <person name="Kyrpides N."/>
            <person name="Mavromatis K."/>
            <person name="Ivanova N."/>
            <person name="Mikhailova N."/>
            <person name="Pagani I."/>
            <person name="Teshima H."/>
            <person name="Detter J.C."/>
            <person name="Tapia R."/>
            <person name="Han C."/>
            <person name="Land M."/>
            <person name="Hauser L."/>
            <person name="Markowitz V."/>
            <person name="Cheng J.-F."/>
            <person name="Hugenholtz P."/>
            <person name="Woyke T."/>
            <person name="Wu D."/>
            <person name="Gronow S."/>
            <person name="Wellnitz S."/>
            <person name="Brambilla E."/>
            <person name="Klenk H.-P."/>
            <person name="Eisen J.A."/>
        </authorList>
    </citation>
    <scope>NUCLEOTIDE SEQUENCE [LARGE SCALE GENOMIC DNA]</scope>
    <source>
        <strain evidence="7">DSM 12168 / CIP 105900 / DD5/3</strain>
    </source>
</reference>
<dbReference type="OrthoDB" id="9803714at2"/>
<dbReference type="AlphaFoldDB" id="F4LNX5"/>
<dbReference type="PROSITE" id="PS50931">
    <property type="entry name" value="HTH_LYSR"/>
    <property type="match status" value="1"/>
</dbReference>
<evidence type="ECO:0000313" key="6">
    <source>
        <dbReference type="EMBL" id="AEE17952.1"/>
    </source>
</evidence>
<evidence type="ECO:0000256" key="1">
    <source>
        <dbReference type="ARBA" id="ARBA00009437"/>
    </source>
</evidence>
<comment type="similarity">
    <text evidence="1">Belongs to the LysR transcriptional regulatory family.</text>
</comment>
<dbReference type="PANTHER" id="PTHR30126:SF40">
    <property type="entry name" value="HTH-TYPE TRANSCRIPTIONAL REGULATOR GLTR"/>
    <property type="match status" value="1"/>
</dbReference>
<dbReference type="STRING" id="906968.Trebr_2547"/>
<dbReference type="EMBL" id="CP002696">
    <property type="protein sequence ID" value="AEE17952.1"/>
    <property type="molecule type" value="Genomic_DNA"/>
</dbReference>
<name>F4LNX5_TREBD</name>
<feature type="domain" description="HTH lysR-type" evidence="5">
    <location>
        <begin position="1"/>
        <end position="58"/>
    </location>
</feature>
<dbReference type="SUPFAM" id="SSF53850">
    <property type="entry name" value="Periplasmic binding protein-like II"/>
    <property type="match status" value="1"/>
</dbReference>
<evidence type="ECO:0000256" key="2">
    <source>
        <dbReference type="ARBA" id="ARBA00023015"/>
    </source>
</evidence>
<dbReference type="HOGENOM" id="CLU_039613_6_1_12"/>
<dbReference type="eggNOG" id="COG0583">
    <property type="taxonomic scope" value="Bacteria"/>
</dbReference>
<accession>F4LNX5</accession>
<dbReference type="Gene3D" id="3.40.190.290">
    <property type="match status" value="1"/>
</dbReference>
<dbReference type="PRINTS" id="PR00039">
    <property type="entry name" value="HTHLYSR"/>
</dbReference>
<dbReference type="KEGG" id="tbe:Trebr_2547"/>
<sequence>MIDFRLKTFLAVCRTLNYTKAAEEVHVTQPAVSQHIQYLEREFNCKLFEHRGKQLFKTPKAETLERFALQLTRNVRIMEDGMRLLPDELPLIRIGATKTIGEYELPRLLERHLESARFSVRIDNTLNLLNAIDGGALDLALIEGFFNKSLYETYPYKTESFTGFCSVRHPFAGRRVLPDALFAERLLIREPGSGSRDIFEQFLTMNNCSLEQFRSVNSINSVSVIAALVARGAGISFGYDSIVRADPALERFHVEGLAERHAYTIVRMKNCADDSARRFAERLAAESA</sequence>
<dbReference type="InterPro" id="IPR036388">
    <property type="entry name" value="WH-like_DNA-bd_sf"/>
</dbReference>
<keyword evidence="2" id="KW-0805">Transcription regulation</keyword>
<evidence type="ECO:0000313" key="7">
    <source>
        <dbReference type="Proteomes" id="UP000006546"/>
    </source>
</evidence>
<dbReference type="PANTHER" id="PTHR30126">
    <property type="entry name" value="HTH-TYPE TRANSCRIPTIONAL REGULATOR"/>
    <property type="match status" value="1"/>
</dbReference>
<keyword evidence="7" id="KW-1185">Reference proteome</keyword>
<dbReference type="Pfam" id="PF00126">
    <property type="entry name" value="HTH_1"/>
    <property type="match status" value="1"/>
</dbReference>
<dbReference type="InterPro" id="IPR000847">
    <property type="entry name" value="LysR_HTH_N"/>
</dbReference>
<dbReference type="Gene3D" id="1.10.10.10">
    <property type="entry name" value="Winged helix-like DNA-binding domain superfamily/Winged helix DNA-binding domain"/>
    <property type="match status" value="1"/>
</dbReference>
<evidence type="ECO:0000256" key="3">
    <source>
        <dbReference type="ARBA" id="ARBA00023125"/>
    </source>
</evidence>
<evidence type="ECO:0000259" key="5">
    <source>
        <dbReference type="PROSITE" id="PS50931"/>
    </source>
</evidence>
<dbReference type="InterPro" id="IPR005119">
    <property type="entry name" value="LysR_subst-bd"/>
</dbReference>
<keyword evidence="3" id="KW-0238">DNA-binding</keyword>
<gene>
    <name evidence="6" type="ordered locus">Trebr_2547</name>
</gene>
<keyword evidence="4" id="KW-0804">Transcription</keyword>
<dbReference type="Proteomes" id="UP000006546">
    <property type="component" value="Chromosome"/>
</dbReference>
<dbReference type="InterPro" id="IPR036390">
    <property type="entry name" value="WH_DNA-bd_sf"/>
</dbReference>
<protein>
    <submittedName>
        <fullName evidence="6">Transcriptional regulator, LysR family</fullName>
    </submittedName>
</protein>
<dbReference type="RefSeq" id="WP_013759653.1">
    <property type="nucleotide sequence ID" value="NC_015500.1"/>
</dbReference>
<organism evidence="6 7">
    <name type="scientific">Treponema brennaborense (strain DSM 12168 / CIP 105900 / DD5/3)</name>
    <dbReference type="NCBI Taxonomy" id="906968"/>
    <lineage>
        <taxon>Bacteria</taxon>
        <taxon>Pseudomonadati</taxon>
        <taxon>Spirochaetota</taxon>
        <taxon>Spirochaetia</taxon>
        <taxon>Spirochaetales</taxon>
        <taxon>Treponemataceae</taxon>
        <taxon>Treponema</taxon>
    </lineage>
</organism>
<dbReference type="SUPFAM" id="SSF46785">
    <property type="entry name" value="Winged helix' DNA-binding domain"/>
    <property type="match status" value="1"/>
</dbReference>
<dbReference type="GO" id="GO:0003700">
    <property type="term" value="F:DNA-binding transcription factor activity"/>
    <property type="evidence" value="ECO:0007669"/>
    <property type="project" value="InterPro"/>
</dbReference>
<dbReference type="GO" id="GO:0000976">
    <property type="term" value="F:transcription cis-regulatory region binding"/>
    <property type="evidence" value="ECO:0007669"/>
    <property type="project" value="TreeGrafter"/>
</dbReference>
<evidence type="ECO:0000256" key="4">
    <source>
        <dbReference type="ARBA" id="ARBA00023163"/>
    </source>
</evidence>